<organism evidence="1 2">
    <name type="scientific">Pelagibacterium lacus</name>
    <dbReference type="NCBI Taxonomy" id="2282655"/>
    <lineage>
        <taxon>Bacteria</taxon>
        <taxon>Pseudomonadati</taxon>
        <taxon>Pseudomonadota</taxon>
        <taxon>Alphaproteobacteria</taxon>
        <taxon>Hyphomicrobiales</taxon>
        <taxon>Devosiaceae</taxon>
        <taxon>Pelagibacterium</taxon>
    </lineage>
</organism>
<evidence type="ECO:0000313" key="1">
    <source>
        <dbReference type="EMBL" id="RDE07634.1"/>
    </source>
</evidence>
<comment type="caution">
    <text evidence="1">The sequence shown here is derived from an EMBL/GenBank/DDBJ whole genome shotgun (WGS) entry which is preliminary data.</text>
</comment>
<sequence length="322" mass="36398">MKVFIANFGRENYAWAECLKRGTVATMNVVAAQPLWEAGDREGYIDFQLRGATARGIKPTRAVASRWFNLMSIINETNGDLWIHKDKNLIWWTISGNGPSSFETHVEPVGRRSEVVICHKSCQPWSNVSRSGHRLEWSTLHPKARDFLSTESTLQKLGDEYADYAIALINGDDLGLWHARPKWQQKAESSKSTPGIIFNPRQKSVAIMARTATSTTEYANGQEAVRTVKNKDLLIPDLEFEPYINSLIDEQDGLCAISGLPLQFHGAEDDKAMLCSLDRIDSSKHYEYGNLQVVCQFLNMWKGARDNSEFCRLIGILQRAWS</sequence>
<dbReference type="Gene3D" id="3.30.40.220">
    <property type="match status" value="1"/>
</dbReference>
<reference evidence="2" key="1">
    <citation type="submission" date="2018-07" db="EMBL/GenBank/DDBJ databases">
        <authorList>
            <person name="Liu B.-T."/>
            <person name="Du Z."/>
        </authorList>
    </citation>
    <scope>NUCLEOTIDE SEQUENCE [LARGE SCALE GENOMIC DNA]</scope>
    <source>
        <strain evidence="2">XYN52</strain>
    </source>
</reference>
<keyword evidence="2" id="KW-1185">Reference proteome</keyword>
<proteinExistence type="predicted"/>
<dbReference type="AlphaFoldDB" id="A0A369VZ07"/>
<accession>A0A369VZ07</accession>
<evidence type="ECO:0000313" key="2">
    <source>
        <dbReference type="Proteomes" id="UP000253759"/>
    </source>
</evidence>
<name>A0A369VZ07_9HYPH</name>
<protein>
    <submittedName>
        <fullName evidence="1">Uncharacterized protein</fullName>
    </submittedName>
</protein>
<dbReference type="OrthoDB" id="7340968at2"/>
<dbReference type="EMBL" id="QQNH01000047">
    <property type="protein sequence ID" value="RDE07634.1"/>
    <property type="molecule type" value="Genomic_DNA"/>
</dbReference>
<gene>
    <name evidence="1" type="ORF">DVH29_15720</name>
</gene>
<dbReference type="Proteomes" id="UP000253759">
    <property type="component" value="Unassembled WGS sequence"/>
</dbReference>